<evidence type="ECO:0000256" key="2">
    <source>
        <dbReference type="ARBA" id="ARBA00023315"/>
    </source>
</evidence>
<evidence type="ECO:0000256" key="1">
    <source>
        <dbReference type="ARBA" id="ARBA00022679"/>
    </source>
</evidence>
<name>V4RLG5_9HYPH</name>
<dbReference type="InterPro" id="IPR000182">
    <property type="entry name" value="GNAT_dom"/>
</dbReference>
<dbReference type="Gene3D" id="3.40.630.30">
    <property type="match status" value="1"/>
</dbReference>
<keyword evidence="6" id="KW-1185">Reference proteome</keyword>
<sequence length="389" mass="43355">MTATQTKLDASPQAPRAPAAKLRPATPADLEALLALENEVFETDRISRRSFRRLLESPTASFVLAETDDGGLAGYALVLTRASTALARLYSLAVSPRLRGQGLARLLLDAAEDEAYERGAIALRLEVRADNARAIGLYRQRGYRQFGAYDDYYEDQTDALRFEKLLEPPAEGMLPDVPFYEQQTEFTCGAACVMMALAWGHADWKKRFDLELETQIWREATTIFMTSGHGGCGPVGLALALMRRGLFPEVWASHTGYYFLDSVRDEEKRKVMVAAQKGFRREAKAAGIPVRQRRVSSADILKALDEGALVMLLISGFRMFGKKVPHWVLALGHDASHVFIHDPWVEDEHLETRSAAAKLPIPVAELDRMARYGREGLRLAIIIRKAPPK</sequence>
<dbReference type="PANTHER" id="PTHR43877:SF2">
    <property type="entry name" value="AMINOALKYLPHOSPHONATE N-ACETYLTRANSFERASE-RELATED"/>
    <property type="match status" value="1"/>
</dbReference>
<dbReference type="InterPro" id="IPR050832">
    <property type="entry name" value="Bact_Acetyltransf"/>
</dbReference>
<protein>
    <submittedName>
        <fullName evidence="5">GNAT family acetyltransferase</fullName>
    </submittedName>
</protein>
<dbReference type="PANTHER" id="PTHR43877">
    <property type="entry name" value="AMINOALKYLPHOSPHONATE N-ACETYLTRANSFERASE-RELATED-RELATED"/>
    <property type="match status" value="1"/>
</dbReference>
<dbReference type="InterPro" id="IPR016181">
    <property type="entry name" value="Acyl_CoA_acyltransferase"/>
</dbReference>
<organism evidence="5 6">
    <name type="scientific">Lutibaculum baratangense AMV1</name>
    <dbReference type="NCBI Taxonomy" id="631454"/>
    <lineage>
        <taxon>Bacteria</taxon>
        <taxon>Pseudomonadati</taxon>
        <taxon>Pseudomonadota</taxon>
        <taxon>Alphaproteobacteria</taxon>
        <taxon>Hyphomicrobiales</taxon>
        <taxon>Tepidamorphaceae</taxon>
        <taxon>Lutibaculum</taxon>
    </lineage>
</organism>
<dbReference type="InterPro" id="IPR021770">
    <property type="entry name" value="DUF3335"/>
</dbReference>
<dbReference type="PROSITE" id="PS51186">
    <property type="entry name" value="GNAT"/>
    <property type="match status" value="1"/>
</dbReference>
<gene>
    <name evidence="5" type="ORF">N177_1018</name>
</gene>
<dbReference type="AlphaFoldDB" id="V4RLG5"/>
<feature type="compositionally biased region" description="Low complexity" evidence="3">
    <location>
        <begin position="12"/>
        <end position="22"/>
    </location>
</feature>
<feature type="domain" description="N-acetyltransferase" evidence="4">
    <location>
        <begin position="20"/>
        <end position="167"/>
    </location>
</feature>
<accession>V4RLG5</accession>
<dbReference type="Pfam" id="PF00583">
    <property type="entry name" value="Acetyltransf_1"/>
    <property type="match status" value="1"/>
</dbReference>
<reference evidence="5 6" key="1">
    <citation type="journal article" date="2014" name="Genome Announc.">
        <title>Draft Genome Sequence of Lutibaculum baratangense Strain AMV1T, Isolated from a Mud Volcano in Andamans, India.</title>
        <authorList>
            <person name="Singh A."/>
            <person name="Sreenivas A."/>
            <person name="Sathyanarayana Reddy G."/>
            <person name="Pinnaka A.K."/>
            <person name="Shivaji S."/>
        </authorList>
    </citation>
    <scope>NUCLEOTIDE SEQUENCE [LARGE SCALE GENOMIC DNA]</scope>
    <source>
        <strain evidence="5 6">AMV1</strain>
    </source>
</reference>
<dbReference type="GO" id="GO:0016747">
    <property type="term" value="F:acyltransferase activity, transferring groups other than amino-acyl groups"/>
    <property type="evidence" value="ECO:0007669"/>
    <property type="project" value="InterPro"/>
</dbReference>
<comment type="caution">
    <text evidence="5">The sequence shown here is derived from an EMBL/GenBank/DDBJ whole genome shotgun (WGS) entry which is preliminary data.</text>
</comment>
<dbReference type="RefSeq" id="WP_023431163.1">
    <property type="nucleotide sequence ID" value="NZ_AWXZ01000016.1"/>
</dbReference>
<dbReference type="STRING" id="631454.N177_1018"/>
<dbReference type="EMBL" id="AWXZ01000016">
    <property type="protein sequence ID" value="ESR26159.1"/>
    <property type="molecule type" value="Genomic_DNA"/>
</dbReference>
<dbReference type="PATRIC" id="fig|631454.5.peg.1004"/>
<dbReference type="CDD" id="cd04301">
    <property type="entry name" value="NAT_SF"/>
    <property type="match status" value="1"/>
</dbReference>
<keyword evidence="2" id="KW-0012">Acyltransferase</keyword>
<keyword evidence="1 5" id="KW-0808">Transferase</keyword>
<dbReference type="eggNOG" id="COG0456">
    <property type="taxonomic scope" value="Bacteria"/>
</dbReference>
<evidence type="ECO:0000256" key="3">
    <source>
        <dbReference type="SAM" id="MobiDB-lite"/>
    </source>
</evidence>
<proteinExistence type="predicted"/>
<evidence type="ECO:0000259" key="4">
    <source>
        <dbReference type="PROSITE" id="PS51186"/>
    </source>
</evidence>
<feature type="region of interest" description="Disordered" evidence="3">
    <location>
        <begin position="1"/>
        <end position="22"/>
    </location>
</feature>
<dbReference type="SUPFAM" id="SSF55729">
    <property type="entry name" value="Acyl-CoA N-acyltransferases (Nat)"/>
    <property type="match status" value="1"/>
</dbReference>
<evidence type="ECO:0000313" key="6">
    <source>
        <dbReference type="Proteomes" id="UP000017819"/>
    </source>
</evidence>
<dbReference type="OrthoDB" id="9803233at2"/>
<dbReference type="Pfam" id="PF11814">
    <property type="entry name" value="DUF3335"/>
    <property type="match status" value="1"/>
</dbReference>
<evidence type="ECO:0000313" key="5">
    <source>
        <dbReference type="EMBL" id="ESR26159.1"/>
    </source>
</evidence>
<dbReference type="Proteomes" id="UP000017819">
    <property type="component" value="Unassembled WGS sequence"/>
</dbReference>